<dbReference type="PANTHER" id="PTHR34380">
    <property type="entry name" value="BNAA03G12380D PROTEIN"/>
    <property type="match status" value="1"/>
</dbReference>
<comment type="caution">
    <text evidence="2">The sequence shown here is derived from an EMBL/GenBank/DDBJ whole genome shotgun (WGS) entry which is preliminary data.</text>
</comment>
<sequence length="157" mass="17581">MEINGLNSEVSTNDSDDSCTDSRMDDLITSLRSKDHGRKWTYEADMLRAFQQDEELCMNAVCSLYRQQSLAIKSTGRSENGGFGPVDSMRPADSMSGCALAKYLIDGDRELRLRKSVLEVKNERPDVIAQCRKLATIYAAKLFQIYCAADDPFFGQS</sequence>
<reference evidence="3" key="1">
    <citation type="journal article" date="2024" name="IScience">
        <title>Strigolactones Initiate the Formation of Haustorium-like Structures in Castilleja.</title>
        <authorList>
            <person name="Buerger M."/>
            <person name="Peterson D."/>
            <person name="Chory J."/>
        </authorList>
    </citation>
    <scope>NUCLEOTIDE SEQUENCE [LARGE SCALE GENOMIC DNA]</scope>
</reference>
<evidence type="ECO:0000256" key="1">
    <source>
        <dbReference type="SAM" id="MobiDB-lite"/>
    </source>
</evidence>
<dbReference type="EMBL" id="JAVIJP010000013">
    <property type="protein sequence ID" value="KAL3645722.1"/>
    <property type="molecule type" value="Genomic_DNA"/>
</dbReference>
<dbReference type="PANTHER" id="PTHR34380:SF1">
    <property type="entry name" value="OS01G0221300 PROTEIN"/>
    <property type="match status" value="1"/>
</dbReference>
<protein>
    <submittedName>
        <fullName evidence="2">Uncharacterized protein</fullName>
    </submittedName>
</protein>
<name>A0ABD3DVZ0_9LAMI</name>
<feature type="region of interest" description="Disordered" evidence="1">
    <location>
        <begin position="1"/>
        <end position="23"/>
    </location>
</feature>
<dbReference type="Proteomes" id="UP001632038">
    <property type="component" value="Unassembled WGS sequence"/>
</dbReference>
<organism evidence="2 3">
    <name type="scientific">Castilleja foliolosa</name>
    <dbReference type="NCBI Taxonomy" id="1961234"/>
    <lineage>
        <taxon>Eukaryota</taxon>
        <taxon>Viridiplantae</taxon>
        <taxon>Streptophyta</taxon>
        <taxon>Embryophyta</taxon>
        <taxon>Tracheophyta</taxon>
        <taxon>Spermatophyta</taxon>
        <taxon>Magnoliopsida</taxon>
        <taxon>eudicotyledons</taxon>
        <taxon>Gunneridae</taxon>
        <taxon>Pentapetalae</taxon>
        <taxon>asterids</taxon>
        <taxon>lamiids</taxon>
        <taxon>Lamiales</taxon>
        <taxon>Orobanchaceae</taxon>
        <taxon>Pedicularideae</taxon>
        <taxon>Castillejinae</taxon>
        <taxon>Castilleja</taxon>
    </lineage>
</organism>
<keyword evidence="3" id="KW-1185">Reference proteome</keyword>
<dbReference type="AlphaFoldDB" id="A0ABD3DVZ0"/>
<feature type="compositionally biased region" description="Polar residues" evidence="1">
    <location>
        <begin position="1"/>
        <end position="10"/>
    </location>
</feature>
<proteinExistence type="predicted"/>
<gene>
    <name evidence="2" type="ORF">CASFOL_010902</name>
</gene>
<accession>A0ABD3DVZ0</accession>
<evidence type="ECO:0000313" key="2">
    <source>
        <dbReference type="EMBL" id="KAL3645722.1"/>
    </source>
</evidence>
<evidence type="ECO:0000313" key="3">
    <source>
        <dbReference type="Proteomes" id="UP001632038"/>
    </source>
</evidence>